<comment type="subunit">
    <text evidence="2">Homodimer.</text>
</comment>
<dbReference type="GO" id="GO:0008483">
    <property type="term" value="F:transaminase activity"/>
    <property type="evidence" value="ECO:0007669"/>
    <property type="project" value="UniProtKB-KW"/>
</dbReference>
<organism evidence="11 12">
    <name type="scientific">Rozella allomycis (strain CSF55)</name>
    <dbReference type="NCBI Taxonomy" id="988480"/>
    <lineage>
        <taxon>Eukaryota</taxon>
        <taxon>Fungi</taxon>
        <taxon>Fungi incertae sedis</taxon>
        <taxon>Cryptomycota</taxon>
        <taxon>Cryptomycota incertae sedis</taxon>
        <taxon>Rozella</taxon>
    </lineage>
</organism>
<evidence type="ECO:0000256" key="4">
    <source>
        <dbReference type="ARBA" id="ARBA00022679"/>
    </source>
</evidence>
<evidence type="ECO:0000256" key="2">
    <source>
        <dbReference type="ARBA" id="ARBA00011738"/>
    </source>
</evidence>
<keyword evidence="4 11" id="KW-0808">Transferase</keyword>
<protein>
    <recommendedName>
        <fullName evidence="7">Glutamate pyruvate transaminase</fullName>
    </recommendedName>
    <alternativeName>
        <fullName evidence="8">Glutamic--alanine transaminase</fullName>
    </alternativeName>
    <alternativeName>
        <fullName evidence="9">Glutamic--pyruvic transaminase</fullName>
    </alternativeName>
</protein>
<evidence type="ECO:0000256" key="9">
    <source>
        <dbReference type="ARBA" id="ARBA00080525"/>
    </source>
</evidence>
<proteinExistence type="inferred from homology"/>
<comment type="cofactor">
    <cofactor evidence="1">
        <name>pyridoxal 5'-phosphate</name>
        <dbReference type="ChEBI" id="CHEBI:597326"/>
    </cofactor>
</comment>
<dbReference type="GO" id="GO:0042853">
    <property type="term" value="P:L-alanine catabolic process"/>
    <property type="evidence" value="ECO:0007669"/>
    <property type="project" value="UniProtKB-UniPathway"/>
</dbReference>
<accession>A0A4P9YF55</accession>
<sequence length="477" mass="54060">MTLTHSNKVLQLRNINSKILQTQYAVRGEIAIRAEQLRKELESNPQSFPFKKIINCNIGNPQQLNQKPITFFRQIMSLLEYPELFKNTEYLDKIKYIYPNDVINRAQQILRQSGPIGAYSHSKGIPYVRNAVAKYIHERDGYESNPEHIFLTNGASPAVQMILSVIIQHLDVGVLIPIPQYPLYSASLALLGGKPVPYYLDEKTNWGLDIKEIKDAIRTHKEQGIDVRAMCIINPGNPTGNCLTGDQIEQVINLCHEERIVLLADEVYQTNVYSGKSFISAKKNFELFSFHSISKGVLGECGRRGGYVECTGISEDIIDQIYKIASISLCPSVSGQIMVGLMVDPPRKGEESYSLYKKEVTDIHNSLERRCKILCDAFNQMKNMSCQNAEGSMYVFPRIDFPPACEAEASRIGKQVDEFYAIELLNNTGICVVPGSGFGQKPGTFHIRSTFLPQEEDFPDFIRLFLEFHDSFMRKYE</sequence>
<dbReference type="AlphaFoldDB" id="A0A4P9YF55"/>
<dbReference type="InterPro" id="IPR004839">
    <property type="entry name" value="Aminotransferase_I/II_large"/>
</dbReference>
<dbReference type="InterPro" id="IPR045088">
    <property type="entry name" value="ALAT1/2-like"/>
</dbReference>
<evidence type="ECO:0000256" key="3">
    <source>
        <dbReference type="ARBA" id="ARBA00022576"/>
    </source>
</evidence>
<evidence type="ECO:0000313" key="12">
    <source>
        <dbReference type="Proteomes" id="UP000281549"/>
    </source>
</evidence>
<dbReference type="FunFam" id="3.40.640.10:FF:000012">
    <property type="entry name" value="alanine aminotransferase 2"/>
    <property type="match status" value="1"/>
</dbReference>
<evidence type="ECO:0000256" key="6">
    <source>
        <dbReference type="ARBA" id="ARBA00025785"/>
    </source>
</evidence>
<name>A0A4P9YF55_ROZAC</name>
<keyword evidence="3" id="KW-0032">Aminotransferase</keyword>
<gene>
    <name evidence="11" type="ORF">ROZALSC1DRAFT_19665</name>
</gene>
<evidence type="ECO:0000256" key="5">
    <source>
        <dbReference type="ARBA" id="ARBA00022898"/>
    </source>
</evidence>
<feature type="domain" description="Aminotransferase class I/classII large" evidence="10">
    <location>
        <begin position="98"/>
        <end position="446"/>
    </location>
</feature>
<keyword evidence="5" id="KW-0663">Pyridoxal phosphate</keyword>
<evidence type="ECO:0000256" key="8">
    <source>
        <dbReference type="ARBA" id="ARBA00078532"/>
    </source>
</evidence>
<comment type="similarity">
    <text evidence="6">Belongs to the class-I pyridoxal-phosphate-dependent aminotransferase family. Alanine aminotransferase subfamily.</text>
</comment>
<dbReference type="Pfam" id="PF00155">
    <property type="entry name" value="Aminotran_1_2"/>
    <property type="match status" value="1"/>
</dbReference>
<dbReference type="EMBL" id="ML005680">
    <property type="protein sequence ID" value="RKP17778.1"/>
    <property type="molecule type" value="Genomic_DNA"/>
</dbReference>
<dbReference type="InterPro" id="IPR015421">
    <property type="entry name" value="PyrdxlP-dep_Trfase_major"/>
</dbReference>
<dbReference type="Proteomes" id="UP000281549">
    <property type="component" value="Unassembled WGS sequence"/>
</dbReference>
<dbReference type="GO" id="GO:0030170">
    <property type="term" value="F:pyridoxal phosphate binding"/>
    <property type="evidence" value="ECO:0007669"/>
    <property type="project" value="InterPro"/>
</dbReference>
<dbReference type="CDD" id="cd00609">
    <property type="entry name" value="AAT_like"/>
    <property type="match status" value="1"/>
</dbReference>
<dbReference type="UniPathway" id="UPA00528">
    <property type="reaction ID" value="UER00586"/>
</dbReference>
<dbReference type="FunFam" id="3.90.1150.10:FF:000151">
    <property type="entry name" value="Alanine aminotransferase 2"/>
    <property type="match status" value="1"/>
</dbReference>
<dbReference type="InterPro" id="IPR015422">
    <property type="entry name" value="PyrdxlP-dep_Trfase_small"/>
</dbReference>
<evidence type="ECO:0000313" key="11">
    <source>
        <dbReference type="EMBL" id="RKP17778.1"/>
    </source>
</evidence>
<dbReference type="InterPro" id="IPR015424">
    <property type="entry name" value="PyrdxlP-dep_Trfase"/>
</dbReference>
<dbReference type="PANTHER" id="PTHR11751:SF29">
    <property type="entry name" value="ALANINE TRANSAMINASE"/>
    <property type="match status" value="1"/>
</dbReference>
<dbReference type="PANTHER" id="PTHR11751">
    <property type="entry name" value="ALANINE AMINOTRANSFERASE"/>
    <property type="match status" value="1"/>
</dbReference>
<dbReference type="Gene3D" id="3.40.640.10">
    <property type="entry name" value="Type I PLP-dependent aspartate aminotransferase-like (Major domain)"/>
    <property type="match status" value="1"/>
</dbReference>
<evidence type="ECO:0000256" key="1">
    <source>
        <dbReference type="ARBA" id="ARBA00001933"/>
    </source>
</evidence>
<evidence type="ECO:0000259" key="10">
    <source>
        <dbReference type="Pfam" id="PF00155"/>
    </source>
</evidence>
<dbReference type="SUPFAM" id="SSF53383">
    <property type="entry name" value="PLP-dependent transferases"/>
    <property type="match status" value="1"/>
</dbReference>
<dbReference type="FunFam" id="1.10.287.1970:FF:000001">
    <property type="entry name" value="Alanine aminotransferase 2"/>
    <property type="match status" value="1"/>
</dbReference>
<dbReference type="Gene3D" id="3.90.1150.10">
    <property type="entry name" value="Aspartate Aminotransferase, domain 1"/>
    <property type="match status" value="1"/>
</dbReference>
<dbReference type="PRINTS" id="PR00753">
    <property type="entry name" value="ACCSYNTHASE"/>
</dbReference>
<evidence type="ECO:0000256" key="7">
    <source>
        <dbReference type="ARBA" id="ARBA00077894"/>
    </source>
</evidence>
<dbReference type="Gene3D" id="1.10.287.1970">
    <property type="match status" value="1"/>
</dbReference>
<reference evidence="12" key="1">
    <citation type="journal article" date="2018" name="Nat. Microbiol.">
        <title>Leveraging single-cell genomics to expand the fungal tree of life.</title>
        <authorList>
            <person name="Ahrendt S.R."/>
            <person name="Quandt C.A."/>
            <person name="Ciobanu D."/>
            <person name="Clum A."/>
            <person name="Salamov A."/>
            <person name="Andreopoulos B."/>
            <person name="Cheng J.F."/>
            <person name="Woyke T."/>
            <person name="Pelin A."/>
            <person name="Henrissat B."/>
            <person name="Reynolds N.K."/>
            <person name="Benny G.L."/>
            <person name="Smith M.E."/>
            <person name="James T.Y."/>
            <person name="Grigoriev I.V."/>
        </authorList>
    </citation>
    <scope>NUCLEOTIDE SEQUENCE [LARGE SCALE GENOMIC DNA]</scope>
    <source>
        <strain evidence="12">CSF55</strain>
    </source>
</reference>